<dbReference type="Gene3D" id="2.60.40.200">
    <property type="entry name" value="Superoxide dismutase, copper/zinc binding domain"/>
    <property type="match status" value="1"/>
</dbReference>
<keyword evidence="6 7" id="KW-0186">Copper</keyword>
<dbReference type="InterPro" id="IPR018152">
    <property type="entry name" value="SOD_Cu/Zn_BS"/>
</dbReference>
<evidence type="ECO:0000256" key="3">
    <source>
        <dbReference type="ARBA" id="ARBA00022833"/>
    </source>
</evidence>
<comment type="cofactor">
    <cofactor evidence="7">
        <name>Zn(2+)</name>
        <dbReference type="ChEBI" id="CHEBI:29105"/>
    </cofactor>
    <text evidence="7">Binds 1 zinc ion per subunit.</text>
</comment>
<comment type="function">
    <text evidence="7">Destroys radicals which are normally produced within the cells and which are toxic to biological systems.</text>
</comment>
<dbReference type="STRING" id="1348612.A0A397HLV6"/>
<gene>
    <name evidence="9" type="ORF">Glove_326g184</name>
</gene>
<dbReference type="PRINTS" id="PR00068">
    <property type="entry name" value="CUZNDISMTASE"/>
</dbReference>
<evidence type="ECO:0000256" key="7">
    <source>
        <dbReference type="RuleBase" id="RU000393"/>
    </source>
</evidence>
<dbReference type="FunFam" id="2.60.40.200:FF:000001">
    <property type="entry name" value="Superoxide dismutase [Cu-Zn]"/>
    <property type="match status" value="1"/>
</dbReference>
<dbReference type="PROSITE" id="PS00087">
    <property type="entry name" value="SOD_CU_ZN_1"/>
    <property type="match status" value="1"/>
</dbReference>
<protein>
    <recommendedName>
        <fullName evidence="7">Superoxide dismutase [Cu-Zn]</fullName>
        <ecNumber evidence="7">1.15.1.1</ecNumber>
    </recommendedName>
</protein>
<dbReference type="InterPro" id="IPR024134">
    <property type="entry name" value="SOD_Cu/Zn_/chaperone"/>
</dbReference>
<evidence type="ECO:0000256" key="2">
    <source>
        <dbReference type="ARBA" id="ARBA00022723"/>
    </source>
</evidence>
<accession>A0A397HLV6</accession>
<keyword evidence="3 7" id="KW-0862">Zinc</keyword>
<proteinExistence type="inferred from homology"/>
<dbReference type="EMBL" id="PQFF01000298">
    <property type="protein sequence ID" value="RHZ64109.1"/>
    <property type="molecule type" value="Genomic_DNA"/>
</dbReference>
<evidence type="ECO:0000313" key="9">
    <source>
        <dbReference type="EMBL" id="RHZ64109.1"/>
    </source>
</evidence>
<dbReference type="AlphaFoldDB" id="A0A397HLV6"/>
<dbReference type="CDD" id="cd00305">
    <property type="entry name" value="Cu-Zn_Superoxide_Dismutase"/>
    <property type="match status" value="1"/>
</dbReference>
<keyword evidence="5 7" id="KW-0560">Oxidoreductase</keyword>
<dbReference type="GO" id="GO:0004784">
    <property type="term" value="F:superoxide dismutase activity"/>
    <property type="evidence" value="ECO:0007669"/>
    <property type="project" value="UniProtKB-EC"/>
</dbReference>
<reference evidence="9 10" key="1">
    <citation type="submission" date="2018-08" db="EMBL/GenBank/DDBJ databases">
        <title>Genome and evolution of the arbuscular mycorrhizal fungus Diversispora epigaea (formerly Glomus versiforme) and its bacterial endosymbionts.</title>
        <authorList>
            <person name="Sun X."/>
            <person name="Fei Z."/>
            <person name="Harrison M."/>
        </authorList>
    </citation>
    <scope>NUCLEOTIDE SEQUENCE [LARGE SCALE GENOMIC DNA]</scope>
    <source>
        <strain evidence="9 10">IT104</strain>
    </source>
</reference>
<keyword evidence="2 7" id="KW-0479">Metal-binding</keyword>
<feature type="domain" description="Superoxide dismutase copper/zinc binding" evidence="8">
    <location>
        <begin position="28"/>
        <end position="163"/>
    </location>
</feature>
<dbReference type="SUPFAM" id="SSF49329">
    <property type="entry name" value="Cu,Zn superoxide dismutase-like"/>
    <property type="match status" value="1"/>
</dbReference>
<dbReference type="OrthoDB" id="2015551at2759"/>
<keyword evidence="10" id="KW-1185">Reference proteome</keyword>
<dbReference type="EC" id="1.15.1.1" evidence="7"/>
<dbReference type="PANTHER" id="PTHR10003">
    <property type="entry name" value="SUPEROXIDE DISMUTASE CU-ZN -RELATED"/>
    <property type="match status" value="1"/>
</dbReference>
<organism evidence="9 10">
    <name type="scientific">Diversispora epigaea</name>
    <dbReference type="NCBI Taxonomy" id="1348612"/>
    <lineage>
        <taxon>Eukaryota</taxon>
        <taxon>Fungi</taxon>
        <taxon>Fungi incertae sedis</taxon>
        <taxon>Mucoromycota</taxon>
        <taxon>Glomeromycotina</taxon>
        <taxon>Glomeromycetes</taxon>
        <taxon>Diversisporales</taxon>
        <taxon>Diversisporaceae</taxon>
        <taxon>Diversispora</taxon>
    </lineage>
</organism>
<keyword evidence="4" id="KW-0049">Antioxidant</keyword>
<evidence type="ECO:0000256" key="6">
    <source>
        <dbReference type="ARBA" id="ARBA00023008"/>
    </source>
</evidence>
<dbReference type="Proteomes" id="UP000266861">
    <property type="component" value="Unassembled WGS sequence"/>
</dbReference>
<dbReference type="PROSITE" id="PS00332">
    <property type="entry name" value="SOD_CU_ZN_2"/>
    <property type="match status" value="1"/>
</dbReference>
<dbReference type="InterPro" id="IPR001424">
    <property type="entry name" value="SOD_Cu_Zn_dom"/>
</dbReference>
<dbReference type="GO" id="GO:0005507">
    <property type="term" value="F:copper ion binding"/>
    <property type="evidence" value="ECO:0007669"/>
    <property type="project" value="InterPro"/>
</dbReference>
<comment type="catalytic activity">
    <reaction evidence="7">
        <text>2 superoxide + 2 H(+) = H2O2 + O2</text>
        <dbReference type="Rhea" id="RHEA:20696"/>
        <dbReference type="ChEBI" id="CHEBI:15378"/>
        <dbReference type="ChEBI" id="CHEBI:15379"/>
        <dbReference type="ChEBI" id="CHEBI:16240"/>
        <dbReference type="ChEBI" id="CHEBI:18421"/>
        <dbReference type="EC" id="1.15.1.1"/>
    </reaction>
</comment>
<comment type="similarity">
    <text evidence="1 7">Belongs to the Cu-Zn superoxide dismutase family.</text>
</comment>
<comment type="caution">
    <text evidence="9">The sequence shown here is derived from an EMBL/GenBank/DDBJ whole genome shotgun (WGS) entry which is preliminary data.</text>
</comment>
<evidence type="ECO:0000256" key="4">
    <source>
        <dbReference type="ARBA" id="ARBA00022862"/>
    </source>
</evidence>
<evidence type="ECO:0000313" key="10">
    <source>
        <dbReference type="Proteomes" id="UP000266861"/>
    </source>
</evidence>
<comment type="cofactor">
    <cofactor evidence="7">
        <name>Cu cation</name>
        <dbReference type="ChEBI" id="CHEBI:23378"/>
    </cofactor>
    <text evidence="7">Binds 1 copper ion per subunit.</text>
</comment>
<evidence type="ECO:0000256" key="1">
    <source>
        <dbReference type="ARBA" id="ARBA00010457"/>
    </source>
</evidence>
<dbReference type="Pfam" id="PF00080">
    <property type="entry name" value="Sod_Cu"/>
    <property type="match status" value="1"/>
</dbReference>
<sequence length="172" mass="18283">MKSYQLALTIMTIKSIAVLRGDNPNINVSGIITFTQDNEHSPTLIDVDIKGLKPGKHGFHIHEFGDNTNGCISAGGHYNPFNKNHGAPEDENRHVGDLGNATASADGTVKTRIVDKQIKLTGSYSAIGRTIVVHADVDDLGKGGHKDSLTTGNAGGRLACGIIVKTSRKEEL</sequence>
<evidence type="ECO:0000259" key="8">
    <source>
        <dbReference type="Pfam" id="PF00080"/>
    </source>
</evidence>
<dbReference type="InterPro" id="IPR036423">
    <property type="entry name" value="SOD-like_Cu/Zn_dom_sf"/>
</dbReference>
<evidence type="ECO:0000256" key="5">
    <source>
        <dbReference type="ARBA" id="ARBA00023002"/>
    </source>
</evidence>
<name>A0A397HLV6_9GLOM</name>